<proteinExistence type="predicted"/>
<dbReference type="Pfam" id="PF15731">
    <property type="entry name" value="MqsA_antitoxin"/>
    <property type="match status" value="1"/>
</dbReference>
<dbReference type="PROSITE" id="PS50943">
    <property type="entry name" value="HTH_CROC1"/>
    <property type="match status" value="1"/>
</dbReference>
<protein>
    <recommendedName>
        <fullName evidence="1">HTH cro/C1-type domain-containing protein</fullName>
    </recommendedName>
</protein>
<dbReference type="InterPro" id="IPR001387">
    <property type="entry name" value="Cro/C1-type_HTH"/>
</dbReference>
<dbReference type="SUPFAM" id="SSF47413">
    <property type="entry name" value="lambda repressor-like DNA-binding domains"/>
    <property type="match status" value="1"/>
</dbReference>
<gene>
    <name evidence="2" type="ORF">AALO17_23020</name>
</gene>
<sequence length="156" mass="17976">MFDIEALKKMPVCKNEFTNTEEITTNSFAKALRQKLGLSQRMMAKMLGLSEKTIEKWEQGANPIKGAASRTLYLLDRHPELVSELYQFRKSAVTEPKRKDEARECHKIRAYALDCYDIGKWESEENSWQSRPSAIDVYVPVETVDRAKNQAVFLQA</sequence>
<dbReference type="EMBL" id="CP011391">
    <property type="protein sequence ID" value="AMK55436.1"/>
    <property type="molecule type" value="Genomic_DNA"/>
</dbReference>
<dbReference type="InterPro" id="IPR032758">
    <property type="entry name" value="MqsA/HigA-2"/>
</dbReference>
<dbReference type="CDD" id="cd00093">
    <property type="entry name" value="HTH_XRE"/>
    <property type="match status" value="1"/>
</dbReference>
<organism evidence="2 3">
    <name type="scientific">Faecalibaculum rodentium</name>
    <dbReference type="NCBI Taxonomy" id="1702221"/>
    <lineage>
        <taxon>Bacteria</taxon>
        <taxon>Bacillati</taxon>
        <taxon>Bacillota</taxon>
        <taxon>Erysipelotrichia</taxon>
        <taxon>Erysipelotrichales</taxon>
        <taxon>Erysipelotrichaceae</taxon>
        <taxon>Faecalibaculum</taxon>
    </lineage>
</organism>
<name>A0A140DXQ9_9FIRM</name>
<dbReference type="Proteomes" id="UP000069771">
    <property type="component" value="Chromosome"/>
</dbReference>
<dbReference type="STRING" id="1702221.AALO17_23020"/>
<dbReference type="InterPro" id="IPR010982">
    <property type="entry name" value="Lambda_DNA-bd_dom_sf"/>
</dbReference>
<dbReference type="GO" id="GO:0003677">
    <property type="term" value="F:DNA binding"/>
    <property type="evidence" value="ECO:0007669"/>
    <property type="project" value="InterPro"/>
</dbReference>
<feature type="domain" description="HTH cro/C1-type" evidence="1">
    <location>
        <begin position="30"/>
        <end position="60"/>
    </location>
</feature>
<dbReference type="Gene3D" id="1.10.260.40">
    <property type="entry name" value="lambda repressor-like DNA-binding domains"/>
    <property type="match status" value="1"/>
</dbReference>
<dbReference type="KEGG" id="fro:AALO17_23020"/>
<accession>A0A140DXQ9</accession>
<reference evidence="2 3" key="1">
    <citation type="journal article" date="2016" name="Gut Pathog.">
        <title>Whole genome sequencing of "Faecalibaculum rodentium" ALO17, isolated from C57BL/6J laboratory mouse feces.</title>
        <authorList>
            <person name="Lim S."/>
            <person name="Chang D.H."/>
            <person name="Ahn S."/>
            <person name="Kim B.C."/>
        </authorList>
    </citation>
    <scope>NUCLEOTIDE SEQUENCE [LARGE SCALE GENOMIC DNA]</scope>
    <source>
        <strain evidence="2 3">Alo17</strain>
    </source>
</reference>
<evidence type="ECO:0000313" key="2">
    <source>
        <dbReference type="EMBL" id="AMK55436.1"/>
    </source>
</evidence>
<evidence type="ECO:0000313" key="3">
    <source>
        <dbReference type="Proteomes" id="UP000069771"/>
    </source>
</evidence>
<dbReference type="GeneID" id="78478858"/>
<keyword evidence="3" id="KW-1185">Reference proteome</keyword>
<evidence type="ECO:0000259" key="1">
    <source>
        <dbReference type="PROSITE" id="PS50943"/>
    </source>
</evidence>
<dbReference type="OrthoDB" id="9813152at2"/>
<dbReference type="RefSeq" id="WP_067559085.1">
    <property type="nucleotide sequence ID" value="NZ_CANOND010000048.1"/>
</dbReference>
<dbReference type="AlphaFoldDB" id="A0A140DXQ9"/>